<comment type="caution">
    <text evidence="3">The sequence shown here is derived from an EMBL/GenBank/DDBJ whole genome shotgun (WGS) entry which is preliminary data.</text>
</comment>
<name>A0AAV0PIK6_9ROSI</name>
<dbReference type="AlphaFoldDB" id="A0AAV0PIK6"/>
<comment type="similarity">
    <text evidence="1">Belongs to the thioesterase PaaI family.</text>
</comment>
<dbReference type="InterPro" id="IPR006683">
    <property type="entry name" value="Thioestr_dom"/>
</dbReference>
<organism evidence="3 4">
    <name type="scientific">Linum tenue</name>
    <dbReference type="NCBI Taxonomy" id="586396"/>
    <lineage>
        <taxon>Eukaryota</taxon>
        <taxon>Viridiplantae</taxon>
        <taxon>Streptophyta</taxon>
        <taxon>Embryophyta</taxon>
        <taxon>Tracheophyta</taxon>
        <taxon>Spermatophyta</taxon>
        <taxon>Magnoliopsida</taxon>
        <taxon>eudicotyledons</taxon>
        <taxon>Gunneridae</taxon>
        <taxon>Pentapetalae</taxon>
        <taxon>rosids</taxon>
        <taxon>fabids</taxon>
        <taxon>Malpighiales</taxon>
        <taxon>Linaceae</taxon>
        <taxon>Linum</taxon>
    </lineage>
</organism>
<dbReference type="PANTHER" id="PTHR21660:SF12">
    <property type="entry name" value="OS07G0462700 PROTEIN"/>
    <property type="match status" value="1"/>
</dbReference>
<dbReference type="EMBL" id="CAMGYJ010000009">
    <property type="protein sequence ID" value="CAI0470630.1"/>
    <property type="molecule type" value="Genomic_DNA"/>
</dbReference>
<feature type="domain" description="Thioesterase" evidence="2">
    <location>
        <begin position="91"/>
        <end position="164"/>
    </location>
</feature>
<dbReference type="GO" id="GO:0047617">
    <property type="term" value="F:fatty acyl-CoA hydrolase activity"/>
    <property type="evidence" value="ECO:0007669"/>
    <property type="project" value="InterPro"/>
</dbReference>
<dbReference type="InterPro" id="IPR039298">
    <property type="entry name" value="ACOT13"/>
</dbReference>
<evidence type="ECO:0000259" key="2">
    <source>
        <dbReference type="Pfam" id="PF03061"/>
    </source>
</evidence>
<dbReference type="Gene3D" id="3.10.129.10">
    <property type="entry name" value="Hotdog Thioesterase"/>
    <property type="match status" value="1"/>
</dbReference>
<protein>
    <recommendedName>
        <fullName evidence="2">Thioesterase domain-containing protein</fullName>
    </recommendedName>
</protein>
<dbReference type="SUPFAM" id="SSF54637">
    <property type="entry name" value="Thioesterase/thiol ester dehydrase-isomerase"/>
    <property type="match status" value="1"/>
</dbReference>
<keyword evidence="4" id="KW-1185">Reference proteome</keyword>
<sequence length="181" mass="19496">MTKDVNSATAGDGSTATETIARNIPLQYVNTVNRFFTNLGVSDPAVEKYTSTTDSYSDIIRGLLNVHAVERGRISCSFSVLPVVANFYKGLHGGAAAAVAERVSIACARTLVPEEKELFLGELGISYLSAAPQNETVTVDASVVRSGRNLTVVSMEFRQKKTGKLMFTARATFYHLPASKL</sequence>
<evidence type="ECO:0000313" key="3">
    <source>
        <dbReference type="EMBL" id="CAI0470630.1"/>
    </source>
</evidence>
<dbReference type="Pfam" id="PF03061">
    <property type="entry name" value="4HBT"/>
    <property type="match status" value="1"/>
</dbReference>
<accession>A0AAV0PIK6</accession>
<evidence type="ECO:0000256" key="1">
    <source>
        <dbReference type="ARBA" id="ARBA00008324"/>
    </source>
</evidence>
<proteinExistence type="inferred from homology"/>
<dbReference type="CDD" id="cd03443">
    <property type="entry name" value="PaaI_thioesterase"/>
    <property type="match status" value="1"/>
</dbReference>
<dbReference type="PANTHER" id="PTHR21660">
    <property type="entry name" value="THIOESTERASE SUPERFAMILY MEMBER-RELATED"/>
    <property type="match status" value="1"/>
</dbReference>
<gene>
    <name evidence="3" type="ORF">LITE_LOCUS38631</name>
</gene>
<dbReference type="Proteomes" id="UP001154282">
    <property type="component" value="Unassembled WGS sequence"/>
</dbReference>
<dbReference type="InterPro" id="IPR029069">
    <property type="entry name" value="HotDog_dom_sf"/>
</dbReference>
<reference evidence="3" key="1">
    <citation type="submission" date="2022-08" db="EMBL/GenBank/DDBJ databases">
        <authorList>
            <person name="Gutierrez-Valencia J."/>
        </authorList>
    </citation>
    <scope>NUCLEOTIDE SEQUENCE</scope>
</reference>
<evidence type="ECO:0000313" key="4">
    <source>
        <dbReference type="Proteomes" id="UP001154282"/>
    </source>
</evidence>